<dbReference type="Gene3D" id="2.10.109.10">
    <property type="entry name" value="Umud Fragment, subunit A"/>
    <property type="match status" value="1"/>
</dbReference>
<proteinExistence type="inferred from homology"/>
<evidence type="ECO:0000256" key="2">
    <source>
        <dbReference type="ARBA" id="ARBA00009370"/>
    </source>
</evidence>
<keyword evidence="5 6" id="KW-0378">Hydrolase</keyword>
<gene>
    <name evidence="8" type="primary">lepB</name>
    <name evidence="8" type="ORF">PQU96_15075</name>
</gene>
<dbReference type="InterPro" id="IPR019757">
    <property type="entry name" value="Pept_S26A_signal_pept_1_Lys-AS"/>
</dbReference>
<dbReference type="InterPro" id="IPR019533">
    <property type="entry name" value="Peptidase_S26"/>
</dbReference>
<dbReference type="PANTHER" id="PTHR43390">
    <property type="entry name" value="SIGNAL PEPTIDASE I"/>
    <property type="match status" value="1"/>
</dbReference>
<feature type="domain" description="Peptidase S26" evidence="7">
    <location>
        <begin position="98"/>
        <end position="306"/>
    </location>
</feature>
<dbReference type="InterPro" id="IPR019758">
    <property type="entry name" value="Pept_S26A_signal_pept_1_CS"/>
</dbReference>
<organism evidence="8 9">
    <name type="scientific">Vogesella margarita</name>
    <dbReference type="NCBI Taxonomy" id="2984199"/>
    <lineage>
        <taxon>Bacteria</taxon>
        <taxon>Pseudomonadati</taxon>
        <taxon>Pseudomonadota</taxon>
        <taxon>Betaproteobacteria</taxon>
        <taxon>Neisseriales</taxon>
        <taxon>Chromobacteriaceae</taxon>
        <taxon>Vogesella</taxon>
    </lineage>
</organism>
<feature type="transmembrane region" description="Helical" evidence="6">
    <location>
        <begin position="56"/>
        <end position="73"/>
    </location>
</feature>
<evidence type="ECO:0000313" key="8">
    <source>
        <dbReference type="EMBL" id="MDC7715437.1"/>
    </source>
</evidence>
<name>A0ABT5IS87_9NEIS</name>
<feature type="transmembrane region" description="Helical" evidence="6">
    <location>
        <begin position="94"/>
        <end position="112"/>
    </location>
</feature>
<evidence type="ECO:0000256" key="4">
    <source>
        <dbReference type="ARBA" id="ARBA00019232"/>
    </source>
</evidence>
<comment type="caution">
    <text evidence="6">Lacks conserved residue(s) required for the propagation of feature annotation.</text>
</comment>
<dbReference type="PANTHER" id="PTHR43390:SF1">
    <property type="entry name" value="CHLOROPLAST PROCESSING PEPTIDASE"/>
    <property type="match status" value="1"/>
</dbReference>
<dbReference type="Proteomes" id="UP001222030">
    <property type="component" value="Unassembled WGS sequence"/>
</dbReference>
<evidence type="ECO:0000313" key="9">
    <source>
        <dbReference type="Proteomes" id="UP001222030"/>
    </source>
</evidence>
<feature type="transmembrane region" description="Helical" evidence="6">
    <location>
        <begin position="6"/>
        <end position="24"/>
    </location>
</feature>
<dbReference type="NCBIfam" id="TIGR02227">
    <property type="entry name" value="sigpep_I_bact"/>
    <property type="match status" value="1"/>
</dbReference>
<keyword evidence="6" id="KW-0645">Protease</keyword>
<dbReference type="InterPro" id="IPR000223">
    <property type="entry name" value="Pept_S26A_signal_pept_1"/>
</dbReference>
<dbReference type="EMBL" id="JAQQLE010000015">
    <property type="protein sequence ID" value="MDC7715437.1"/>
    <property type="molecule type" value="Genomic_DNA"/>
</dbReference>
<keyword evidence="6" id="KW-1133">Transmembrane helix</keyword>
<protein>
    <recommendedName>
        <fullName evidence="4 6">Signal peptidase I</fullName>
        <ecNumber evidence="3 6">3.4.21.89</ecNumber>
    </recommendedName>
</protein>
<dbReference type="GO" id="GO:0009003">
    <property type="term" value="F:signal peptidase activity"/>
    <property type="evidence" value="ECO:0007669"/>
    <property type="project" value="UniProtKB-EC"/>
</dbReference>
<keyword evidence="6" id="KW-0472">Membrane</keyword>
<evidence type="ECO:0000256" key="6">
    <source>
        <dbReference type="RuleBase" id="RU362042"/>
    </source>
</evidence>
<feature type="transmembrane region" description="Helical" evidence="6">
    <location>
        <begin position="31"/>
        <end position="50"/>
    </location>
</feature>
<comment type="subcellular location">
    <subcellularLocation>
        <location evidence="6">Membrane</location>
        <topology evidence="6">Single-pass type II membrane protein</topology>
    </subcellularLocation>
</comment>
<dbReference type="RefSeq" id="WP_272773227.1">
    <property type="nucleotide sequence ID" value="NZ_JAQQLE010000015.1"/>
</dbReference>
<dbReference type="EC" id="3.4.21.89" evidence="3 6"/>
<accession>A0ABT5IS87</accession>
<keyword evidence="6" id="KW-0812">Transmembrane</keyword>
<sequence length="320" mass="35671">MGANLFWAWMVLLAVGVMLIAFGGKREDGTHAASIEWGYLAVLGGAFGLLSDHMSFTAVMLLVVVVTGGVWLFDKLVLAKRRQPGVVVPHYIDFPRGFFPVIAVVFLLRAFVVEPFQIPSSSMRPGLVVGDFILVNKFGYGLRVPVLNKVFVPVGKVEHGDVVVFAYPENEKVSFIKRAIGLPGDTVEYRNKQLSVNGKLLPRLSAGEHSYLEQGLMLVQNQRYTETLGKVSYDTLVIPEAPVYNPAGVRSFALRENCEYRDDGFSCKVPQGHYFMMGDNRDNSEDSRYWGFVEDRLLVGKAFLIWLNLGDFSRIGKSIH</sequence>
<keyword evidence="9" id="KW-1185">Reference proteome</keyword>
<evidence type="ECO:0000256" key="3">
    <source>
        <dbReference type="ARBA" id="ARBA00013208"/>
    </source>
</evidence>
<comment type="caution">
    <text evidence="8">The sequence shown here is derived from an EMBL/GenBank/DDBJ whole genome shotgun (WGS) entry which is preliminary data.</text>
</comment>
<dbReference type="CDD" id="cd06530">
    <property type="entry name" value="S26_SPase_I"/>
    <property type="match status" value="1"/>
</dbReference>
<dbReference type="PROSITE" id="PS00760">
    <property type="entry name" value="SPASE_I_2"/>
    <property type="match status" value="1"/>
</dbReference>
<dbReference type="PRINTS" id="PR00727">
    <property type="entry name" value="LEADERPTASE"/>
</dbReference>
<dbReference type="InterPro" id="IPR036286">
    <property type="entry name" value="LexA/Signal_pep-like_sf"/>
</dbReference>
<dbReference type="Pfam" id="PF10502">
    <property type="entry name" value="Peptidase_S26"/>
    <property type="match status" value="1"/>
</dbReference>
<evidence type="ECO:0000256" key="5">
    <source>
        <dbReference type="ARBA" id="ARBA00022801"/>
    </source>
</evidence>
<evidence type="ECO:0000256" key="1">
    <source>
        <dbReference type="ARBA" id="ARBA00000677"/>
    </source>
</evidence>
<comment type="catalytic activity">
    <reaction evidence="1 6">
        <text>Cleavage of hydrophobic, N-terminal signal or leader sequences from secreted and periplasmic proteins.</text>
        <dbReference type="EC" id="3.4.21.89"/>
    </reaction>
</comment>
<comment type="similarity">
    <text evidence="2 6">Belongs to the peptidase S26 family.</text>
</comment>
<dbReference type="SUPFAM" id="SSF51306">
    <property type="entry name" value="LexA/Signal peptidase"/>
    <property type="match status" value="1"/>
</dbReference>
<evidence type="ECO:0000259" key="7">
    <source>
        <dbReference type="Pfam" id="PF10502"/>
    </source>
</evidence>
<reference evidence="8 9" key="1">
    <citation type="submission" date="2023-01" db="EMBL/GenBank/DDBJ databases">
        <title>Novel species of the genus Vogesella isolated from rivers.</title>
        <authorList>
            <person name="Lu H."/>
        </authorList>
    </citation>
    <scope>NUCLEOTIDE SEQUENCE [LARGE SCALE GENOMIC DNA]</scope>
    <source>
        <strain evidence="8 9">LYT5W</strain>
    </source>
</reference>
<dbReference type="PROSITE" id="PS00761">
    <property type="entry name" value="SPASE_I_3"/>
    <property type="match status" value="1"/>
</dbReference>